<organism evidence="2 3">
    <name type="scientific">Tribonema minus</name>
    <dbReference type="NCBI Taxonomy" id="303371"/>
    <lineage>
        <taxon>Eukaryota</taxon>
        <taxon>Sar</taxon>
        <taxon>Stramenopiles</taxon>
        <taxon>Ochrophyta</taxon>
        <taxon>PX clade</taxon>
        <taxon>Xanthophyceae</taxon>
        <taxon>Tribonematales</taxon>
        <taxon>Tribonemataceae</taxon>
        <taxon>Tribonema</taxon>
    </lineage>
</organism>
<dbReference type="PANTHER" id="PTHR47447">
    <property type="entry name" value="OS03G0856100 PROTEIN"/>
    <property type="match status" value="1"/>
</dbReference>
<dbReference type="AlphaFoldDB" id="A0A835YSQ8"/>
<sequence>MLAGTGRRFLRAATRSSPCYASTVPAVAPAAVHGSQWRATRCLATKKPEGFRLARTPQAAAAVKDVRRLAKAGNFAAMLQRVHSAAAAPRATTNELGDLYAVAATQLARAARSEDALALLETAKERGAARPALYAAAVSAANKAGHAERALTLFQELRAAGLEAPTPTLCVAAEAAARAAEWSACAELLREMRNERGLGEAGGAYDNALQACADGGPKEHVYEFLDDLIIKSKREAGARVGKRPERSGGGAE</sequence>
<name>A0A835YSQ8_9STRA</name>
<comment type="caution">
    <text evidence="2">The sequence shown here is derived from an EMBL/GenBank/DDBJ whole genome shotgun (WGS) entry which is preliminary data.</text>
</comment>
<dbReference type="PANTHER" id="PTHR47447:SF17">
    <property type="entry name" value="OS12G0638900 PROTEIN"/>
    <property type="match status" value="1"/>
</dbReference>
<keyword evidence="3" id="KW-1185">Reference proteome</keyword>
<accession>A0A835YSQ8</accession>
<dbReference type="InterPro" id="IPR011990">
    <property type="entry name" value="TPR-like_helical_dom_sf"/>
</dbReference>
<reference evidence="2" key="1">
    <citation type="submission" date="2021-02" db="EMBL/GenBank/DDBJ databases">
        <title>First Annotated Genome of the Yellow-green Alga Tribonema minus.</title>
        <authorList>
            <person name="Mahan K.M."/>
        </authorList>
    </citation>
    <scope>NUCLEOTIDE SEQUENCE</scope>
    <source>
        <strain evidence="2">UTEX B ZZ1240</strain>
    </source>
</reference>
<dbReference type="Gene3D" id="1.25.40.10">
    <property type="entry name" value="Tetratricopeptide repeat domain"/>
    <property type="match status" value="1"/>
</dbReference>
<keyword evidence="1" id="KW-0677">Repeat</keyword>
<dbReference type="Proteomes" id="UP000664859">
    <property type="component" value="Unassembled WGS sequence"/>
</dbReference>
<dbReference type="EMBL" id="JAFCMP010000511">
    <property type="protein sequence ID" value="KAG5178910.1"/>
    <property type="molecule type" value="Genomic_DNA"/>
</dbReference>
<evidence type="ECO:0008006" key="4">
    <source>
        <dbReference type="Google" id="ProtNLM"/>
    </source>
</evidence>
<evidence type="ECO:0000256" key="1">
    <source>
        <dbReference type="ARBA" id="ARBA00022737"/>
    </source>
</evidence>
<evidence type="ECO:0000313" key="2">
    <source>
        <dbReference type="EMBL" id="KAG5178910.1"/>
    </source>
</evidence>
<proteinExistence type="predicted"/>
<protein>
    <recommendedName>
        <fullName evidence="4">Pentacotripeptide-repeat region of PRORP domain-containing protein</fullName>
    </recommendedName>
</protein>
<gene>
    <name evidence="2" type="ORF">JKP88DRAFT_77658</name>
</gene>
<evidence type="ECO:0000313" key="3">
    <source>
        <dbReference type="Proteomes" id="UP000664859"/>
    </source>
</evidence>